<evidence type="ECO:0000259" key="8">
    <source>
        <dbReference type="PROSITE" id="PS51737"/>
    </source>
</evidence>
<reference evidence="9 10" key="1">
    <citation type="submission" date="2012-12" db="EMBL/GenBank/DDBJ databases">
        <title>The Genome Sequence of Bacillus cereus VD196.</title>
        <authorList>
            <consortium name="The Broad Institute Genome Sequencing Platform"/>
            <consortium name="The Broad Institute Genome Sequencing Center for Infectious Disease"/>
            <person name="Feldgarden M."/>
            <person name="Van der Auwera G.A."/>
            <person name="Mahillon J."/>
            <person name="Duprez V."/>
            <person name="Timmery S."/>
            <person name="Mattelet C."/>
            <person name="Dierick K."/>
            <person name="Sun M."/>
            <person name="Yu Z."/>
            <person name="Zhu L."/>
            <person name="Hu X."/>
            <person name="Shank E.B."/>
            <person name="Swiecicka I."/>
            <person name="Hansen B.M."/>
            <person name="Andrup L."/>
            <person name="Walker B."/>
            <person name="Young S.K."/>
            <person name="Zeng Q."/>
            <person name="Gargeya S."/>
            <person name="Fitzgerald M."/>
            <person name="Haas B."/>
            <person name="Abouelleil A."/>
            <person name="Alvarado L."/>
            <person name="Arachchi H.M."/>
            <person name="Berlin A.M."/>
            <person name="Chapman S.B."/>
            <person name="Dewar J."/>
            <person name="Goldberg J."/>
            <person name="Griggs A."/>
            <person name="Gujja S."/>
            <person name="Hansen M."/>
            <person name="Howarth C."/>
            <person name="Imamovic A."/>
            <person name="Larimer J."/>
            <person name="McCowan C."/>
            <person name="Murphy C."/>
            <person name="Neiman D."/>
            <person name="Pearson M."/>
            <person name="Priest M."/>
            <person name="Roberts A."/>
            <person name="Saif S."/>
            <person name="Shea T."/>
            <person name="Sisk P."/>
            <person name="Sykes S."/>
            <person name="Wortman J."/>
            <person name="Nusbaum C."/>
            <person name="Birren B."/>
        </authorList>
    </citation>
    <scope>NUCLEOTIDE SEQUENCE [LARGE SCALE GENOMIC DNA]</scope>
    <source>
        <strain evidence="9 10">VD196</strain>
    </source>
</reference>
<dbReference type="Pfam" id="PF07508">
    <property type="entry name" value="Recombinase"/>
    <property type="match status" value="1"/>
</dbReference>
<dbReference type="EMBL" id="AHFL01000043">
    <property type="protein sequence ID" value="EOO62738.1"/>
    <property type="molecule type" value="Genomic_DNA"/>
</dbReference>
<feature type="domain" description="Resolvase/invertase-type recombinase catalytic" evidence="7">
    <location>
        <begin position="18"/>
        <end position="165"/>
    </location>
</feature>
<keyword evidence="3" id="KW-0233">DNA recombination</keyword>
<dbReference type="InterPro" id="IPR050639">
    <property type="entry name" value="SSR_resolvase"/>
</dbReference>
<dbReference type="InterPro" id="IPR036162">
    <property type="entry name" value="Resolvase-like_N_sf"/>
</dbReference>
<dbReference type="PROSITE" id="PS51736">
    <property type="entry name" value="RECOMBINASES_3"/>
    <property type="match status" value="1"/>
</dbReference>
<dbReference type="InterPro" id="IPR006118">
    <property type="entry name" value="Recombinase_CS"/>
</dbReference>
<evidence type="ECO:0000256" key="2">
    <source>
        <dbReference type="ARBA" id="ARBA00023125"/>
    </source>
</evidence>
<evidence type="ECO:0008006" key="11">
    <source>
        <dbReference type="Google" id="ProtNLM"/>
    </source>
</evidence>
<dbReference type="PANTHER" id="PTHR30461">
    <property type="entry name" value="DNA-INVERTASE FROM LAMBDOID PROPHAGE"/>
    <property type="match status" value="1"/>
</dbReference>
<dbReference type="Proteomes" id="UP000014023">
    <property type="component" value="Unassembled WGS sequence"/>
</dbReference>
<dbReference type="SMART" id="SM00857">
    <property type="entry name" value="Resolvase"/>
    <property type="match status" value="1"/>
</dbReference>
<keyword evidence="2" id="KW-0238">DNA-binding</keyword>
<dbReference type="Gene3D" id="3.90.1750.20">
    <property type="entry name" value="Putative Large Serine Recombinase, Chain B, Domain 2"/>
    <property type="match status" value="1"/>
</dbReference>
<dbReference type="PROSITE" id="PS51737">
    <property type="entry name" value="RECOMBINASE_DNA_BIND"/>
    <property type="match status" value="1"/>
</dbReference>
<feature type="domain" description="Recombinase" evidence="8">
    <location>
        <begin position="172"/>
        <end position="276"/>
    </location>
</feature>
<dbReference type="Pfam" id="PF00239">
    <property type="entry name" value="Resolvase"/>
    <property type="match status" value="1"/>
</dbReference>
<dbReference type="GO" id="GO:0015074">
    <property type="term" value="P:DNA integration"/>
    <property type="evidence" value="ECO:0007669"/>
    <property type="project" value="UniProtKB-KW"/>
</dbReference>
<dbReference type="GO" id="GO:0003677">
    <property type="term" value="F:DNA binding"/>
    <property type="evidence" value="ECO:0007669"/>
    <property type="project" value="UniProtKB-KW"/>
</dbReference>
<evidence type="ECO:0000256" key="6">
    <source>
        <dbReference type="SAM" id="Coils"/>
    </source>
</evidence>
<dbReference type="InterPro" id="IPR011109">
    <property type="entry name" value="DNA_bind_recombinase_dom"/>
</dbReference>
<organism evidence="9 10">
    <name type="scientific">Bacillus cereus VD196</name>
    <dbReference type="NCBI Taxonomy" id="1053243"/>
    <lineage>
        <taxon>Bacteria</taxon>
        <taxon>Bacillati</taxon>
        <taxon>Bacillota</taxon>
        <taxon>Bacilli</taxon>
        <taxon>Bacillales</taxon>
        <taxon>Bacillaceae</taxon>
        <taxon>Bacillus</taxon>
        <taxon>Bacillus cereus group</taxon>
    </lineage>
</organism>
<dbReference type="CDD" id="cd03768">
    <property type="entry name" value="SR_ResInv"/>
    <property type="match status" value="1"/>
</dbReference>
<evidence type="ECO:0000313" key="9">
    <source>
        <dbReference type="EMBL" id="EOO62738.1"/>
    </source>
</evidence>
<sequence>MDSPYSCPIFLKGEIIVTVGIYIRVSTEEQARDGFSISAQREKLKAYCVAQDWDNFKFYVDEGVSAKDTNRPQLSILLNHIQQGLITTVLVYRLDRLTRSVMDLYKLLDTFDKYNCAFKSATEVYDTSTAMGRMFITIVAALAQWERENLGERVRMGQLEKARQGEYSAKAPFGFNKNKYNKLVINEIESKVVLDMVRKIEEGYSIRQLAIHLDSYVKPIRGYKWHIRTILDILSNNAMYGAIKWSNEIIEGAHEGILTKERFIKLQKILSSRQNIKKRQTHSIFIYQMKLICPNCGNRLSSERSRYYRKKDEQHVECNQYRCQSCALNKHTTKPFATSEGKVESALMNYISNLKFKHVPKINNENNELEILKKQIKKVEKQREKYQKAWSNDLMTDDEFTERMNETKIILKSTKEKLQTLEVNDHQEIDVDVIKEKVNNIKKNWSHLSPDEKKQFMSMFIENIKIEKKDGVTEVLDIEFY</sequence>
<keyword evidence="6" id="KW-0175">Coiled coil</keyword>
<dbReference type="Gene3D" id="3.40.50.1390">
    <property type="entry name" value="Resolvase, N-terminal catalytic domain"/>
    <property type="match status" value="1"/>
</dbReference>
<name>A0A9W5PZ20_BACCE</name>
<evidence type="ECO:0000313" key="10">
    <source>
        <dbReference type="Proteomes" id="UP000014023"/>
    </source>
</evidence>
<protein>
    <recommendedName>
        <fullName evidence="11">Recombinase family protein</fullName>
    </recommendedName>
</protein>
<dbReference type="PANTHER" id="PTHR30461:SF23">
    <property type="entry name" value="DNA RECOMBINASE-RELATED"/>
    <property type="match status" value="1"/>
</dbReference>
<dbReference type="InterPro" id="IPR006119">
    <property type="entry name" value="Resolv_N"/>
</dbReference>
<feature type="coiled-coil region" evidence="6">
    <location>
        <begin position="362"/>
        <end position="424"/>
    </location>
</feature>
<feature type="active site" description="O-(5'-phospho-DNA)-serine intermediate" evidence="4 5">
    <location>
        <position position="26"/>
    </location>
</feature>
<gene>
    <name evidence="9" type="ORF">IKE_05604</name>
</gene>
<evidence type="ECO:0000256" key="4">
    <source>
        <dbReference type="PIRSR" id="PIRSR606118-50"/>
    </source>
</evidence>
<comment type="caution">
    <text evidence="9">The sequence shown here is derived from an EMBL/GenBank/DDBJ whole genome shotgun (WGS) entry which is preliminary data.</text>
</comment>
<keyword evidence="1" id="KW-0229">DNA integration</keyword>
<dbReference type="SUPFAM" id="SSF53041">
    <property type="entry name" value="Resolvase-like"/>
    <property type="match status" value="1"/>
</dbReference>
<evidence type="ECO:0000256" key="3">
    <source>
        <dbReference type="ARBA" id="ARBA00023172"/>
    </source>
</evidence>
<dbReference type="PROSITE" id="PS00397">
    <property type="entry name" value="RECOMBINASES_1"/>
    <property type="match status" value="1"/>
</dbReference>
<evidence type="ECO:0000256" key="1">
    <source>
        <dbReference type="ARBA" id="ARBA00022908"/>
    </source>
</evidence>
<evidence type="ECO:0000259" key="7">
    <source>
        <dbReference type="PROSITE" id="PS51736"/>
    </source>
</evidence>
<accession>A0A9W5PZ20</accession>
<proteinExistence type="predicted"/>
<dbReference type="AlphaFoldDB" id="A0A9W5PZ20"/>
<dbReference type="InterPro" id="IPR038109">
    <property type="entry name" value="DNA_bind_recomb_sf"/>
</dbReference>
<evidence type="ECO:0000256" key="5">
    <source>
        <dbReference type="PROSITE-ProRule" id="PRU10137"/>
    </source>
</evidence>
<dbReference type="GO" id="GO:0000150">
    <property type="term" value="F:DNA strand exchange activity"/>
    <property type="evidence" value="ECO:0007669"/>
    <property type="project" value="InterPro"/>
</dbReference>